<protein>
    <submittedName>
        <fullName evidence="1">Uncharacterized protein</fullName>
    </submittedName>
</protein>
<evidence type="ECO:0000313" key="2">
    <source>
        <dbReference type="Proteomes" id="UP000576209"/>
    </source>
</evidence>
<dbReference type="EMBL" id="JACIFF010000013">
    <property type="protein sequence ID" value="MBB4081098.1"/>
    <property type="molecule type" value="Genomic_DNA"/>
</dbReference>
<dbReference type="Proteomes" id="UP000576209">
    <property type="component" value="Unassembled WGS sequence"/>
</dbReference>
<dbReference type="RefSeq" id="WP_183497325.1">
    <property type="nucleotide sequence ID" value="NZ_JACIFF010000013.1"/>
</dbReference>
<keyword evidence="2" id="KW-1185">Reference proteome</keyword>
<evidence type="ECO:0000313" key="1">
    <source>
        <dbReference type="EMBL" id="MBB4081098.1"/>
    </source>
</evidence>
<name>A0A840EGT4_9BACT</name>
<organism evidence="1 2">
    <name type="scientific">Neolewinella aquimaris</name>
    <dbReference type="NCBI Taxonomy" id="1835722"/>
    <lineage>
        <taxon>Bacteria</taxon>
        <taxon>Pseudomonadati</taxon>
        <taxon>Bacteroidota</taxon>
        <taxon>Saprospiria</taxon>
        <taxon>Saprospirales</taxon>
        <taxon>Lewinellaceae</taxon>
        <taxon>Neolewinella</taxon>
    </lineage>
</organism>
<sequence length="186" mass="21072">MIHKIGEYEIKLTLENSYHRGSHDNVTLFDHQYIFGEGQPTVQIGIAIYKNDVRLRGALIAGTEGTTCIHEKSQVVNEDGIAICCSNLVFKLSLPSLKLLWVTEADRITCFEIFEINDDYIIHGEISISRLASNGQLIWQKIGKDIFATIDGVSDDFKIENNIILATDFEGNRYRFNLDGEEIFVK</sequence>
<gene>
    <name evidence="1" type="ORF">GGR28_003745</name>
</gene>
<accession>A0A840EGT4</accession>
<dbReference type="AlphaFoldDB" id="A0A840EGT4"/>
<comment type="caution">
    <text evidence="1">The sequence shown here is derived from an EMBL/GenBank/DDBJ whole genome shotgun (WGS) entry which is preliminary data.</text>
</comment>
<reference evidence="1 2" key="1">
    <citation type="submission" date="2020-08" db="EMBL/GenBank/DDBJ databases">
        <title>Genomic Encyclopedia of Type Strains, Phase IV (KMG-IV): sequencing the most valuable type-strain genomes for metagenomic binning, comparative biology and taxonomic classification.</title>
        <authorList>
            <person name="Goeker M."/>
        </authorList>
    </citation>
    <scope>NUCLEOTIDE SEQUENCE [LARGE SCALE GENOMIC DNA]</scope>
    <source>
        <strain evidence="1 2">DSM 105137</strain>
    </source>
</reference>
<proteinExistence type="predicted"/>